<dbReference type="Pfam" id="PF05970">
    <property type="entry name" value="PIF1"/>
    <property type="match status" value="1"/>
</dbReference>
<protein>
    <recommendedName>
        <fullName evidence="1">ATP-dependent DNA helicase</fullName>
        <ecNumber evidence="1">5.6.2.3</ecNumber>
    </recommendedName>
</protein>
<dbReference type="GO" id="GO:0000723">
    <property type="term" value="P:telomere maintenance"/>
    <property type="evidence" value="ECO:0007669"/>
    <property type="project" value="InterPro"/>
</dbReference>
<dbReference type="Gene3D" id="3.40.50.300">
    <property type="entry name" value="P-loop containing nucleotide triphosphate hydrolases"/>
    <property type="match status" value="1"/>
</dbReference>
<comment type="similarity">
    <text evidence="1">Belongs to the helicase family.</text>
</comment>
<dbReference type="PANTHER" id="PTHR10492:SF57">
    <property type="entry name" value="ATP-DEPENDENT DNA HELICASE"/>
    <property type="match status" value="1"/>
</dbReference>
<comment type="cofactor">
    <cofactor evidence="1">
        <name>Mg(2+)</name>
        <dbReference type="ChEBI" id="CHEBI:18420"/>
    </cofactor>
</comment>
<gene>
    <name evidence="4" type="primary">LOC115232242</name>
</gene>
<proteinExistence type="inferred from homology"/>
<dbReference type="GO" id="GO:0006310">
    <property type="term" value="P:DNA recombination"/>
    <property type="evidence" value="ECO:0007669"/>
    <property type="project" value="UniProtKB-KW"/>
</dbReference>
<dbReference type="InterPro" id="IPR027417">
    <property type="entry name" value="P-loop_NTPase"/>
</dbReference>
<sequence>MGGAALNTFGLPSSLRQNVNILAPKLLLELSYDADGLAEYLRVNEPKLLPDQRLAYKTVISAVEKQAGGIFFLDPPGGTGKSFLTQLILAKIRCKIQIVLAVASSGIAATLLQRSLMQLYPIQIFESPIFTVDLQCKPSMHPYPMQTFDAAFSNADFQGNLLQCISSMQP</sequence>
<dbReference type="GO" id="GO:0005524">
    <property type="term" value="F:ATP binding"/>
    <property type="evidence" value="ECO:0007669"/>
    <property type="project" value="UniProtKB-KW"/>
</dbReference>
<reference evidence="4" key="1">
    <citation type="submission" date="2025-08" db="UniProtKB">
        <authorList>
            <consortium name="RefSeq"/>
        </authorList>
    </citation>
    <scope>IDENTIFICATION</scope>
</reference>
<evidence type="ECO:0000256" key="1">
    <source>
        <dbReference type="RuleBase" id="RU363044"/>
    </source>
</evidence>
<accession>A0A6P7U6E2</accession>
<dbReference type="GO" id="GO:0006281">
    <property type="term" value="P:DNA repair"/>
    <property type="evidence" value="ECO:0007669"/>
    <property type="project" value="UniProtKB-KW"/>
</dbReference>
<dbReference type="Proteomes" id="UP000515154">
    <property type="component" value="Unplaced"/>
</dbReference>
<dbReference type="PANTHER" id="PTHR10492">
    <property type="match status" value="1"/>
</dbReference>
<dbReference type="GO" id="GO:0043139">
    <property type="term" value="F:5'-3' DNA helicase activity"/>
    <property type="evidence" value="ECO:0007669"/>
    <property type="project" value="UniProtKB-EC"/>
</dbReference>
<dbReference type="GO" id="GO:0016787">
    <property type="term" value="F:hydrolase activity"/>
    <property type="evidence" value="ECO:0007669"/>
    <property type="project" value="UniProtKB-KW"/>
</dbReference>
<evidence type="ECO:0000313" key="3">
    <source>
        <dbReference type="Proteomes" id="UP000515154"/>
    </source>
</evidence>
<keyword evidence="1" id="KW-0234">DNA repair</keyword>
<dbReference type="InterPro" id="IPR010285">
    <property type="entry name" value="DNA_helicase_pif1-like_DEAD"/>
</dbReference>
<comment type="catalytic activity">
    <reaction evidence="1">
        <text>ATP + H2O = ADP + phosphate + H(+)</text>
        <dbReference type="Rhea" id="RHEA:13065"/>
        <dbReference type="ChEBI" id="CHEBI:15377"/>
        <dbReference type="ChEBI" id="CHEBI:15378"/>
        <dbReference type="ChEBI" id="CHEBI:30616"/>
        <dbReference type="ChEBI" id="CHEBI:43474"/>
        <dbReference type="ChEBI" id="CHEBI:456216"/>
        <dbReference type="EC" id="5.6.2.3"/>
    </reaction>
</comment>
<keyword evidence="1" id="KW-0233">DNA recombination</keyword>
<dbReference type="RefSeq" id="XP_029657940.1">
    <property type="nucleotide sequence ID" value="XM_029802080.1"/>
</dbReference>
<evidence type="ECO:0000313" key="4">
    <source>
        <dbReference type="RefSeq" id="XP_029657940.1"/>
    </source>
</evidence>
<feature type="domain" description="DNA helicase Pif1-like DEAD-box helicase" evidence="2">
    <location>
        <begin position="48"/>
        <end position="114"/>
    </location>
</feature>
<keyword evidence="1" id="KW-0378">Hydrolase</keyword>
<dbReference type="SUPFAM" id="SSF52540">
    <property type="entry name" value="P-loop containing nucleoside triphosphate hydrolases"/>
    <property type="match status" value="1"/>
</dbReference>
<name>A0A6P7U6E2_9MOLL</name>
<keyword evidence="1" id="KW-0347">Helicase</keyword>
<keyword evidence="1" id="KW-0227">DNA damage</keyword>
<dbReference type="EC" id="5.6.2.3" evidence="1"/>
<keyword evidence="1" id="KW-0067">ATP-binding</keyword>
<organism evidence="3 4">
    <name type="scientific">Octopus sinensis</name>
    <name type="common">East Asian common octopus</name>
    <dbReference type="NCBI Taxonomy" id="2607531"/>
    <lineage>
        <taxon>Eukaryota</taxon>
        <taxon>Metazoa</taxon>
        <taxon>Spiralia</taxon>
        <taxon>Lophotrochozoa</taxon>
        <taxon>Mollusca</taxon>
        <taxon>Cephalopoda</taxon>
        <taxon>Coleoidea</taxon>
        <taxon>Octopodiformes</taxon>
        <taxon>Octopoda</taxon>
        <taxon>Incirrata</taxon>
        <taxon>Octopodidae</taxon>
        <taxon>Octopus</taxon>
    </lineage>
</organism>
<keyword evidence="1" id="KW-0547">Nucleotide-binding</keyword>
<evidence type="ECO:0000259" key="2">
    <source>
        <dbReference type="Pfam" id="PF05970"/>
    </source>
</evidence>
<dbReference type="KEGG" id="osn:115232242"/>
<keyword evidence="3" id="KW-1185">Reference proteome</keyword>
<dbReference type="AlphaFoldDB" id="A0A6P7U6E2"/>